<reference evidence="3" key="1">
    <citation type="journal article" date="2019" name="Int. J. Syst. Evol. Microbiol.">
        <title>The Global Catalogue of Microorganisms (GCM) 10K type strain sequencing project: providing services to taxonomists for standard genome sequencing and annotation.</title>
        <authorList>
            <consortium name="The Broad Institute Genomics Platform"/>
            <consortium name="The Broad Institute Genome Sequencing Center for Infectious Disease"/>
            <person name="Wu L."/>
            <person name="Ma J."/>
        </authorList>
    </citation>
    <scope>NUCLEOTIDE SEQUENCE [LARGE SCALE GENOMIC DNA]</scope>
    <source>
        <strain evidence="3">KACC 12597</strain>
    </source>
</reference>
<dbReference type="RefSeq" id="WP_386026143.1">
    <property type="nucleotide sequence ID" value="NZ_JBHUHX010000019.1"/>
</dbReference>
<keyword evidence="3" id="KW-1185">Reference proteome</keyword>
<evidence type="ECO:0000313" key="3">
    <source>
        <dbReference type="Proteomes" id="UP001597337"/>
    </source>
</evidence>
<proteinExistence type="predicted"/>
<accession>A0ABW4YAL9</accession>
<sequence>MRVAEMREGGSKTDLMVWLQALDADAREFFEERAAILEYEAKLPRHEAEHKARRLTEDFLQRREDDHDTD</sequence>
<name>A0ABW4YAL9_9GAMM</name>
<protein>
    <submittedName>
        <fullName evidence="2">Uncharacterized protein</fullName>
    </submittedName>
</protein>
<organism evidence="2 3">
    <name type="scientific">Thiorhodococcus fuscus</name>
    <dbReference type="NCBI Taxonomy" id="527200"/>
    <lineage>
        <taxon>Bacteria</taxon>
        <taxon>Pseudomonadati</taxon>
        <taxon>Pseudomonadota</taxon>
        <taxon>Gammaproteobacteria</taxon>
        <taxon>Chromatiales</taxon>
        <taxon>Chromatiaceae</taxon>
        <taxon>Thiorhodococcus</taxon>
    </lineage>
</organism>
<dbReference type="Proteomes" id="UP001597337">
    <property type="component" value="Unassembled WGS sequence"/>
</dbReference>
<evidence type="ECO:0000313" key="2">
    <source>
        <dbReference type="EMBL" id="MFD2112121.1"/>
    </source>
</evidence>
<dbReference type="EMBL" id="JBHUHX010000019">
    <property type="protein sequence ID" value="MFD2112121.1"/>
    <property type="molecule type" value="Genomic_DNA"/>
</dbReference>
<feature type="region of interest" description="Disordered" evidence="1">
    <location>
        <begin position="47"/>
        <end position="70"/>
    </location>
</feature>
<gene>
    <name evidence="2" type="ORF">ACFSJC_09750</name>
</gene>
<evidence type="ECO:0000256" key="1">
    <source>
        <dbReference type="SAM" id="MobiDB-lite"/>
    </source>
</evidence>
<comment type="caution">
    <text evidence="2">The sequence shown here is derived from an EMBL/GenBank/DDBJ whole genome shotgun (WGS) entry which is preliminary data.</text>
</comment>